<reference evidence="5 6" key="2">
    <citation type="submission" date="2020-08" db="EMBL/GenBank/DDBJ databases">
        <title>The Agave Microbiome: Exploring the role of microbial communities in plant adaptations to desert environments.</title>
        <authorList>
            <person name="Partida-Martinez L.P."/>
        </authorList>
    </citation>
    <scope>NUCLEOTIDE SEQUENCE [LARGE SCALE GENOMIC DNA]</scope>
    <source>
        <strain evidence="5 6">AT2.17</strain>
    </source>
</reference>
<dbReference type="EMBL" id="JACCBW010000003">
    <property type="protein sequence ID" value="NYE37897.1"/>
    <property type="molecule type" value="Genomic_DNA"/>
</dbReference>
<evidence type="ECO:0000256" key="4">
    <source>
        <dbReference type="SAM" id="SignalP"/>
    </source>
</evidence>
<evidence type="ECO:0000313" key="5">
    <source>
        <dbReference type="EMBL" id="NYE37897.1"/>
    </source>
</evidence>
<sequence>MLGSSRPASVLLTTVLLALVGALLPASYAGAAVGTATVRGTVLATGGAPLAGVKIDLYERSGPDATWVSVATTSTDVDGDYVLSDVEPGTYRVGFDDLTGTYVDEYWSNWGTIEESDDLEVSAGESVENVSAVLAPPYVPIGIRGAITGSVGGLRSTDRVKVTAYQLADGAWAPSDFIWTSFDGTYRLNLKAGTYRIGFTEEKAQLVPEFWDDAATVELASDIAVEEDTVSPGHDAVLTPVAPVAPPAQTPVAPPAQTPVVAPAAPASPPLALTNETKPTISGKAVVGKRLRVARGDWVAATRVSFTYQWLADGRRIKHATGVRLKVTKDLVGKRLKVRVTARTADATVVVTTARTPKVAA</sequence>
<keyword evidence="6" id="KW-1185">Reference proteome</keyword>
<organism evidence="5 6">
    <name type="scientific">Nocardioides cavernae</name>
    <dbReference type="NCBI Taxonomy" id="1921566"/>
    <lineage>
        <taxon>Bacteria</taxon>
        <taxon>Bacillati</taxon>
        <taxon>Actinomycetota</taxon>
        <taxon>Actinomycetes</taxon>
        <taxon>Propionibacteriales</taxon>
        <taxon>Nocardioidaceae</taxon>
        <taxon>Nocardioides</taxon>
    </lineage>
</organism>
<dbReference type="GO" id="GO:0004556">
    <property type="term" value="F:alpha-amylase activity"/>
    <property type="evidence" value="ECO:0007669"/>
    <property type="project" value="UniProtKB-EC"/>
</dbReference>
<reference evidence="5 6" key="1">
    <citation type="submission" date="2020-07" db="EMBL/GenBank/DDBJ databases">
        <authorList>
            <person name="Partida-Martinez L."/>
            <person name="Huntemann M."/>
            <person name="Clum A."/>
            <person name="Wang J."/>
            <person name="Palaniappan K."/>
            <person name="Ritter S."/>
            <person name="Chen I.-M."/>
            <person name="Stamatis D."/>
            <person name="Reddy T."/>
            <person name="O'Malley R."/>
            <person name="Daum C."/>
            <person name="Shapiro N."/>
            <person name="Ivanova N."/>
            <person name="Kyrpides N."/>
            <person name="Woyke T."/>
        </authorList>
    </citation>
    <scope>NUCLEOTIDE SEQUENCE [LARGE SCALE GENOMIC DNA]</scope>
    <source>
        <strain evidence="5 6">AT2.17</strain>
    </source>
</reference>
<protein>
    <recommendedName>
        <fullName evidence="2">alpha-amylase</fullName>
        <ecNumber evidence="2">3.2.1.1</ecNumber>
    </recommendedName>
    <alternativeName>
        <fullName evidence="3">1,4-alpha-D-glucan glucanohydrolase</fullName>
    </alternativeName>
</protein>
<dbReference type="RefSeq" id="WP_179620545.1">
    <property type="nucleotide sequence ID" value="NZ_JACCBW010000003.1"/>
</dbReference>
<dbReference type="Gene3D" id="2.60.40.10">
    <property type="entry name" value="Immunoglobulins"/>
    <property type="match status" value="1"/>
</dbReference>
<name>A0A7Y9H4R2_9ACTN</name>
<dbReference type="Gene3D" id="2.60.40.2700">
    <property type="match status" value="1"/>
</dbReference>
<evidence type="ECO:0000256" key="1">
    <source>
        <dbReference type="ARBA" id="ARBA00000548"/>
    </source>
</evidence>
<dbReference type="GO" id="GO:0030246">
    <property type="term" value="F:carbohydrate binding"/>
    <property type="evidence" value="ECO:0007669"/>
    <property type="project" value="InterPro"/>
</dbReference>
<proteinExistence type="predicted"/>
<dbReference type="AlphaFoldDB" id="A0A7Y9H4R2"/>
<evidence type="ECO:0000256" key="2">
    <source>
        <dbReference type="ARBA" id="ARBA00012595"/>
    </source>
</evidence>
<feature type="signal peptide" evidence="4">
    <location>
        <begin position="1"/>
        <end position="31"/>
    </location>
</feature>
<dbReference type="EC" id="3.2.1.1" evidence="2"/>
<feature type="chain" id="PRO_5031467042" description="alpha-amylase" evidence="4">
    <location>
        <begin position="32"/>
        <end position="361"/>
    </location>
</feature>
<accession>A0A7Y9H4R2</accession>
<gene>
    <name evidence="5" type="ORF">F4692_003042</name>
</gene>
<evidence type="ECO:0000313" key="6">
    <source>
        <dbReference type="Proteomes" id="UP000549911"/>
    </source>
</evidence>
<dbReference type="InterPro" id="IPR013784">
    <property type="entry name" value="Carb-bd-like_fold"/>
</dbReference>
<dbReference type="InterPro" id="IPR013783">
    <property type="entry name" value="Ig-like_fold"/>
</dbReference>
<evidence type="ECO:0000256" key="3">
    <source>
        <dbReference type="ARBA" id="ARBA00030238"/>
    </source>
</evidence>
<dbReference type="GO" id="GO:0005975">
    <property type="term" value="P:carbohydrate metabolic process"/>
    <property type="evidence" value="ECO:0007669"/>
    <property type="project" value="UniProtKB-ARBA"/>
</dbReference>
<dbReference type="Pfam" id="PF13620">
    <property type="entry name" value="CarboxypepD_reg"/>
    <property type="match status" value="1"/>
</dbReference>
<comment type="caution">
    <text evidence="5">The sequence shown here is derived from an EMBL/GenBank/DDBJ whole genome shotgun (WGS) entry which is preliminary data.</text>
</comment>
<comment type="catalytic activity">
    <reaction evidence="1">
        <text>Endohydrolysis of (1-&gt;4)-alpha-D-glucosidic linkages in polysaccharides containing three or more (1-&gt;4)-alpha-linked D-glucose units.</text>
        <dbReference type="EC" id="3.2.1.1"/>
    </reaction>
</comment>
<dbReference type="SUPFAM" id="SSF49452">
    <property type="entry name" value="Starch-binding domain-like"/>
    <property type="match status" value="1"/>
</dbReference>
<dbReference type="Proteomes" id="UP000549911">
    <property type="component" value="Unassembled WGS sequence"/>
</dbReference>
<keyword evidence="4" id="KW-0732">Signal</keyword>